<dbReference type="Pfam" id="PF13443">
    <property type="entry name" value="HTH_26"/>
    <property type="match status" value="1"/>
</dbReference>
<evidence type="ECO:0000259" key="1">
    <source>
        <dbReference type="PROSITE" id="PS50943"/>
    </source>
</evidence>
<feature type="domain" description="HTH cro/C1-type" evidence="1">
    <location>
        <begin position="15"/>
        <end position="62"/>
    </location>
</feature>
<dbReference type="SMART" id="SM00530">
    <property type="entry name" value="HTH_XRE"/>
    <property type="match status" value="1"/>
</dbReference>
<dbReference type="CDD" id="cd00093">
    <property type="entry name" value="HTH_XRE"/>
    <property type="match status" value="1"/>
</dbReference>
<dbReference type="InterPro" id="IPR001387">
    <property type="entry name" value="Cro/C1-type_HTH"/>
</dbReference>
<dbReference type="SUPFAM" id="SSF47413">
    <property type="entry name" value="lambda repressor-like DNA-binding domains"/>
    <property type="match status" value="1"/>
</dbReference>
<reference evidence="2" key="1">
    <citation type="submission" date="2016-08" db="EMBL/GenBank/DDBJ databases">
        <title>Complete Genome Seqeunce of Paenibacillus sp. BIHB 4019 from tea rhizoplane.</title>
        <authorList>
            <person name="Thakur R."/>
            <person name="Swarnkar M.K."/>
            <person name="Gulati A."/>
        </authorList>
    </citation>
    <scope>NUCLEOTIDE SEQUENCE [LARGE SCALE GENOMIC DNA]</scope>
    <source>
        <strain evidence="2">BIHB4019</strain>
    </source>
</reference>
<dbReference type="AlphaFoldDB" id="A0A1B2DJ06"/>
<proteinExistence type="predicted"/>
<accession>A0A1B2DJ06</accession>
<dbReference type="RefSeq" id="WP_099518901.1">
    <property type="nucleotide sequence ID" value="NZ_CP016808.1"/>
</dbReference>
<protein>
    <submittedName>
        <fullName evidence="2">Transcriptional regulator</fullName>
    </submittedName>
</protein>
<dbReference type="PROSITE" id="PS50943">
    <property type="entry name" value="HTH_CROC1"/>
    <property type="match status" value="1"/>
</dbReference>
<gene>
    <name evidence="2" type="ORF">BBD42_15540</name>
</gene>
<dbReference type="GO" id="GO:0003677">
    <property type="term" value="F:DNA binding"/>
    <property type="evidence" value="ECO:0007669"/>
    <property type="project" value="InterPro"/>
</dbReference>
<sequence length="69" mass="7599">MKYAVTPQLGKILTERGLTQNTLSEMSGVPQGSISRFDKNSRHESAHLVAISRALGLTIEDLFIVVEEN</sequence>
<organism evidence="2">
    <name type="scientific">Paenibacillus sp. BIHB 4019</name>
    <dbReference type="NCBI Taxonomy" id="1870819"/>
    <lineage>
        <taxon>Bacteria</taxon>
        <taxon>Bacillati</taxon>
        <taxon>Bacillota</taxon>
        <taxon>Bacilli</taxon>
        <taxon>Bacillales</taxon>
        <taxon>Paenibacillaceae</taxon>
        <taxon>Paenibacillus</taxon>
    </lineage>
</organism>
<dbReference type="EMBL" id="CP016808">
    <property type="protein sequence ID" value="ANY67720.1"/>
    <property type="molecule type" value="Genomic_DNA"/>
</dbReference>
<dbReference type="Gene3D" id="1.10.260.40">
    <property type="entry name" value="lambda repressor-like DNA-binding domains"/>
    <property type="match status" value="1"/>
</dbReference>
<evidence type="ECO:0000313" key="2">
    <source>
        <dbReference type="EMBL" id="ANY67720.1"/>
    </source>
</evidence>
<dbReference type="InterPro" id="IPR010982">
    <property type="entry name" value="Lambda_DNA-bd_dom_sf"/>
</dbReference>
<name>A0A1B2DJ06_9BACL</name>